<dbReference type="EMBL" id="LR778301">
    <property type="protein sequence ID" value="CAB1370823.1"/>
    <property type="molecule type" value="Genomic_DNA"/>
</dbReference>
<dbReference type="Gene3D" id="2.40.160.20">
    <property type="match status" value="1"/>
</dbReference>
<evidence type="ECO:0000313" key="2">
    <source>
        <dbReference type="Proteomes" id="UP000515733"/>
    </source>
</evidence>
<name>A0A6S6Y0K8_9PROT</name>
<dbReference type="Proteomes" id="UP000515733">
    <property type="component" value="Chromosome"/>
</dbReference>
<reference evidence="1 2" key="1">
    <citation type="submission" date="2020-03" db="EMBL/GenBank/DDBJ databases">
        <authorList>
            <consortium name="Genoscope - CEA"/>
            <person name="William W."/>
        </authorList>
    </citation>
    <scope>NUCLEOTIDE SEQUENCE [LARGE SCALE GENOMIC DNA]</scope>
    <source>
        <strain evidence="2">DSM 16959</strain>
    </source>
</reference>
<accession>A0A6S6Y0K8</accession>
<organism evidence="1 2">
    <name type="scientific">Denitratisoma oestradiolicum</name>
    <dbReference type="NCBI Taxonomy" id="311182"/>
    <lineage>
        <taxon>Bacteria</taxon>
        <taxon>Pseudomonadati</taxon>
        <taxon>Pseudomonadota</taxon>
        <taxon>Betaproteobacteria</taxon>
        <taxon>Nitrosomonadales</taxon>
        <taxon>Sterolibacteriaceae</taxon>
        <taxon>Denitratisoma</taxon>
    </lineage>
</organism>
<keyword evidence="2" id="KW-1185">Reference proteome</keyword>
<dbReference type="AlphaFoldDB" id="A0A6S6Y0K8"/>
<proteinExistence type="predicted"/>
<evidence type="ECO:0000313" key="1">
    <source>
        <dbReference type="EMBL" id="CAB1370823.1"/>
    </source>
</evidence>
<dbReference type="KEGG" id="doe:DENOEST_3669"/>
<gene>
    <name evidence="1" type="ORF">DENOEST_3669</name>
</gene>
<protein>
    <recommendedName>
        <fullName evidence="3">DUF3237 domain-containing protein</fullName>
    </recommendedName>
</protein>
<sequence length="189" mass="21144">MEVKSPGRRRAISATLLGVAPIALLGTATGLVKPAEAKEGDGRSQDMGLKLKPLGTLALHTAGSWSFNGPIWNRSATEMKRVEWNCELFKLKSLWANGTYQKGPSVAQVNVRVLLEDADGIKLFLDYLVRTDMPLHMEGKHPVIMSGRIEVDDAVEKYRWLNRTQVVGKGYLNKERNLQTYEMYALAWD</sequence>
<evidence type="ECO:0008006" key="3">
    <source>
        <dbReference type="Google" id="ProtNLM"/>
    </source>
</evidence>